<reference evidence="12" key="1">
    <citation type="journal article" date="2020" name="bioRxiv">
        <title>Comparative genomics of Chlamydomonas.</title>
        <authorList>
            <person name="Craig R.J."/>
            <person name="Hasan A.R."/>
            <person name="Ness R.W."/>
            <person name="Keightley P.D."/>
        </authorList>
    </citation>
    <scope>NUCLEOTIDE SEQUENCE</scope>
    <source>
        <strain evidence="12">CCAP 11/70</strain>
    </source>
</reference>
<evidence type="ECO:0000256" key="7">
    <source>
        <dbReference type="ARBA" id="ARBA00023002"/>
    </source>
</evidence>
<dbReference type="OrthoDB" id="540503at2759"/>
<dbReference type="AlphaFoldDB" id="A0A835XVT7"/>
<evidence type="ECO:0000256" key="1">
    <source>
        <dbReference type="ARBA" id="ARBA00004477"/>
    </source>
</evidence>
<evidence type="ECO:0000256" key="10">
    <source>
        <dbReference type="SAM" id="Phobius"/>
    </source>
</evidence>
<keyword evidence="4 10" id="KW-0812">Transmembrane</keyword>
<keyword evidence="8" id="KW-0443">Lipid metabolism</keyword>
<dbReference type="GO" id="GO:0042761">
    <property type="term" value="P:very long-chain fatty acid biosynthetic process"/>
    <property type="evidence" value="ECO:0007669"/>
    <property type="project" value="TreeGrafter"/>
</dbReference>
<evidence type="ECO:0000313" key="12">
    <source>
        <dbReference type="EMBL" id="KAG2491148.1"/>
    </source>
</evidence>
<evidence type="ECO:0000256" key="8">
    <source>
        <dbReference type="ARBA" id="ARBA00023098"/>
    </source>
</evidence>
<dbReference type="PANTHER" id="PTHR10556">
    <property type="entry name" value="3-OXO-5-ALPHA-STEROID 4-DEHYDROGENASE"/>
    <property type="match status" value="1"/>
</dbReference>
<dbReference type="InterPro" id="IPR001104">
    <property type="entry name" value="3-oxo-5_a-steroid_4-DH_C"/>
</dbReference>
<evidence type="ECO:0000313" key="13">
    <source>
        <dbReference type="Proteomes" id="UP000612055"/>
    </source>
</evidence>
<dbReference type="CDD" id="cd01801">
    <property type="entry name" value="Ubl_TECR_like"/>
    <property type="match status" value="1"/>
</dbReference>
<dbReference type="SUPFAM" id="SSF54236">
    <property type="entry name" value="Ubiquitin-like"/>
    <property type="match status" value="1"/>
</dbReference>
<proteinExistence type="inferred from homology"/>
<dbReference type="GO" id="GO:0005789">
    <property type="term" value="C:endoplasmic reticulum membrane"/>
    <property type="evidence" value="ECO:0007669"/>
    <property type="project" value="UniProtKB-SubCell"/>
</dbReference>
<evidence type="ECO:0000256" key="9">
    <source>
        <dbReference type="ARBA" id="ARBA00023136"/>
    </source>
</evidence>
<keyword evidence="9 10" id="KW-0472">Membrane</keyword>
<dbReference type="InterPro" id="IPR029071">
    <property type="entry name" value="Ubiquitin-like_domsf"/>
</dbReference>
<keyword evidence="5" id="KW-0521">NADP</keyword>
<comment type="caution">
    <text evidence="12">The sequence shown here is derived from an EMBL/GenBank/DDBJ whole genome shotgun (WGS) entry which is preliminary data.</text>
</comment>
<dbReference type="PANTHER" id="PTHR10556:SF28">
    <property type="entry name" value="VERY-LONG-CHAIN ENOYL-COA REDUCTASE"/>
    <property type="match status" value="1"/>
</dbReference>
<comment type="similarity">
    <text evidence="2">Belongs to the steroid 5-alpha reductase family.</text>
</comment>
<dbReference type="Pfam" id="PF02544">
    <property type="entry name" value="Steroid_dh"/>
    <property type="match status" value="1"/>
</dbReference>
<feature type="transmembrane region" description="Helical" evidence="10">
    <location>
        <begin position="86"/>
        <end position="109"/>
    </location>
</feature>
<keyword evidence="6 10" id="KW-1133">Transmembrane helix</keyword>
<evidence type="ECO:0000256" key="5">
    <source>
        <dbReference type="ARBA" id="ARBA00022857"/>
    </source>
</evidence>
<keyword evidence="7" id="KW-0560">Oxidoreductase</keyword>
<protein>
    <recommendedName>
        <fullName evidence="11">Ubiquitin-like domain-containing protein</fullName>
    </recommendedName>
</protein>
<dbReference type="InterPro" id="IPR039357">
    <property type="entry name" value="SRD5A/TECR"/>
</dbReference>
<feature type="domain" description="Ubiquitin-like" evidence="11">
    <location>
        <begin position="1"/>
        <end position="79"/>
    </location>
</feature>
<name>A0A835XVT7_9CHLO</name>
<gene>
    <name evidence="12" type="ORF">HYH03_010589</name>
</gene>
<keyword evidence="13" id="KW-1185">Reference proteome</keyword>
<dbReference type="InterPro" id="IPR000626">
    <property type="entry name" value="Ubiquitin-like_dom"/>
</dbReference>
<dbReference type="Proteomes" id="UP000612055">
    <property type="component" value="Unassembled WGS sequence"/>
</dbReference>
<evidence type="ECO:0000256" key="6">
    <source>
        <dbReference type="ARBA" id="ARBA00022989"/>
    </source>
</evidence>
<evidence type="ECO:0000259" key="11">
    <source>
        <dbReference type="PROSITE" id="PS50053"/>
    </source>
</evidence>
<dbReference type="PROSITE" id="PS50244">
    <property type="entry name" value="S5A_REDUCTASE"/>
    <property type="match status" value="1"/>
</dbReference>
<evidence type="ECO:0000256" key="4">
    <source>
        <dbReference type="ARBA" id="ARBA00022692"/>
    </source>
</evidence>
<dbReference type="GO" id="GO:0016627">
    <property type="term" value="F:oxidoreductase activity, acting on the CH-CH group of donors"/>
    <property type="evidence" value="ECO:0007669"/>
    <property type="project" value="InterPro"/>
</dbReference>
<dbReference type="EMBL" id="JAEHOE010000056">
    <property type="protein sequence ID" value="KAG2491148.1"/>
    <property type="molecule type" value="Genomic_DNA"/>
</dbReference>
<accession>A0A835XVT7</accession>
<dbReference type="PROSITE" id="PS50053">
    <property type="entry name" value="UBIQUITIN_2"/>
    <property type="match status" value="1"/>
</dbReference>
<comment type="subcellular location">
    <subcellularLocation>
        <location evidence="1">Endoplasmic reticulum membrane</location>
        <topology evidence="1">Multi-pass membrane protein</topology>
    </subcellularLocation>
</comment>
<keyword evidence="3" id="KW-0444">Lipid biosynthesis</keyword>
<evidence type="ECO:0000256" key="3">
    <source>
        <dbReference type="ARBA" id="ARBA00022516"/>
    </source>
</evidence>
<sequence length="306" mass="34884">MKLEVVSRSGRVITTLDINPDATVGELKKKFQSYNRKYYVARQRFTLPVKPGETRGTVLSDDAKRIADYGVSDGGRVEFKDLGPQIGYSTVFFWEYFGPMVIYPLFFLFPKYLYPHISAQPSAHALVQQAACAYWVLHYAKRIVETFTIHKFGHATMPIANLFRNCAYYWGFAAYVSYFVNHPLYTAPNETVSKAALGLALLMQAGNLRSHIILSNLRAPGEKDYKIPRGFLFNLVTCANYTFEIWGWILYSIAVQSIPAFLFAAVGAGQMTQWAIAKHARLRKTFDGKDGRPKYPRRWIVFPPFL</sequence>
<organism evidence="12 13">
    <name type="scientific">Edaphochlamys debaryana</name>
    <dbReference type="NCBI Taxonomy" id="47281"/>
    <lineage>
        <taxon>Eukaryota</taxon>
        <taxon>Viridiplantae</taxon>
        <taxon>Chlorophyta</taxon>
        <taxon>core chlorophytes</taxon>
        <taxon>Chlorophyceae</taxon>
        <taxon>CS clade</taxon>
        <taxon>Chlamydomonadales</taxon>
        <taxon>Chlamydomonadales incertae sedis</taxon>
        <taxon>Edaphochlamys</taxon>
    </lineage>
</organism>
<evidence type="ECO:0000256" key="2">
    <source>
        <dbReference type="ARBA" id="ARBA00007742"/>
    </source>
</evidence>
<dbReference type="Gene3D" id="3.10.20.90">
    <property type="entry name" value="Phosphatidylinositol 3-kinase Catalytic Subunit, Chain A, domain 1"/>
    <property type="match status" value="1"/>
</dbReference>